<dbReference type="InterPro" id="IPR000894">
    <property type="entry name" value="RuBisCO_ssu_dom"/>
</dbReference>
<reference evidence="5" key="1">
    <citation type="submission" date="2021-01" db="EMBL/GenBank/DDBJ databases">
        <title>Whole genome shotgun sequence of Actinoplanes nipponensis NBRC 14063.</title>
        <authorList>
            <person name="Komaki H."/>
            <person name="Tamura T."/>
        </authorList>
    </citation>
    <scope>NUCLEOTIDE SEQUENCE</scope>
    <source>
        <strain evidence="5">NBRC 14063</strain>
    </source>
</reference>
<dbReference type="SMART" id="SM00961">
    <property type="entry name" value="RuBisCO_small"/>
    <property type="match status" value="1"/>
</dbReference>
<keyword evidence="2 3" id="KW-0120">Carbon dioxide fixation</keyword>
<dbReference type="InterPro" id="IPR024681">
    <property type="entry name" value="RuBisCO_ssu"/>
</dbReference>
<comment type="subunit">
    <text evidence="3">Heterohexadecamer of 8 large and 8 small subunits.</text>
</comment>
<accession>A0A919JL53</accession>
<dbReference type="Gene3D" id="3.30.190.10">
    <property type="entry name" value="Ribulose bisphosphate carboxylase, small subunit"/>
    <property type="match status" value="1"/>
</dbReference>
<sequence>MHAPTTRRYGTFSYLPPLSRAQVRRQLQHIVAAGWIPAVEHAAPTAAPAAYWSMWKLPLFGVQDADAVLDELDACHAAHPGHLVRVLGYDPRRQTQGLVFVTHREPAA</sequence>
<dbReference type="PANTHER" id="PTHR31262">
    <property type="entry name" value="RIBULOSE BISPHOSPHATE CARBOXYLASE SMALL CHAIN 1, CHLOROPLASTIC"/>
    <property type="match status" value="1"/>
</dbReference>
<dbReference type="Proteomes" id="UP000647172">
    <property type="component" value="Unassembled WGS sequence"/>
</dbReference>
<comment type="miscellaneous">
    <text evidence="3">The basic functional RuBisCO is composed of a large chain homodimer in a 'head-to-tail' conformation. In form I RuBisCO this homodimer is arranged in a barrel-like tetramer with the small subunits forming a tetrameric 'cap' on each end of the 'barrel'.</text>
</comment>
<evidence type="ECO:0000313" key="6">
    <source>
        <dbReference type="Proteomes" id="UP000647172"/>
    </source>
</evidence>
<proteinExistence type="inferred from homology"/>
<organism evidence="5 6">
    <name type="scientific">Actinoplanes nipponensis</name>
    <dbReference type="NCBI Taxonomy" id="135950"/>
    <lineage>
        <taxon>Bacteria</taxon>
        <taxon>Bacillati</taxon>
        <taxon>Actinomycetota</taxon>
        <taxon>Actinomycetes</taxon>
        <taxon>Micromonosporales</taxon>
        <taxon>Micromonosporaceae</taxon>
        <taxon>Actinoplanes</taxon>
    </lineage>
</organism>
<dbReference type="RefSeq" id="WP_203772414.1">
    <property type="nucleotide sequence ID" value="NZ_BAAAYJ010000097.1"/>
</dbReference>
<dbReference type="CDD" id="cd03527">
    <property type="entry name" value="RuBisCO_small"/>
    <property type="match status" value="1"/>
</dbReference>
<dbReference type="EMBL" id="BOMQ01000061">
    <property type="protein sequence ID" value="GIE51668.1"/>
    <property type="molecule type" value="Genomic_DNA"/>
</dbReference>
<protein>
    <recommendedName>
        <fullName evidence="3">Ribulose bisphosphate carboxylase small subunit</fullName>
        <shortName evidence="3">RuBisCO small subunit</shortName>
    </recommendedName>
</protein>
<dbReference type="InterPro" id="IPR036385">
    <property type="entry name" value="RuBisCO_ssu_sf"/>
</dbReference>
<comment type="similarity">
    <text evidence="3">Belongs to the RuBisCO small chain family.</text>
</comment>
<evidence type="ECO:0000256" key="1">
    <source>
        <dbReference type="ARBA" id="ARBA00022567"/>
    </source>
</evidence>
<evidence type="ECO:0000256" key="3">
    <source>
        <dbReference type="HAMAP-Rule" id="MF_00859"/>
    </source>
</evidence>
<evidence type="ECO:0000259" key="4">
    <source>
        <dbReference type="SMART" id="SM00961"/>
    </source>
</evidence>
<dbReference type="Pfam" id="PF00101">
    <property type="entry name" value="RuBisCO_small"/>
    <property type="match status" value="1"/>
</dbReference>
<keyword evidence="6" id="KW-1185">Reference proteome</keyword>
<dbReference type="GO" id="GO:0016984">
    <property type="term" value="F:ribulose-bisphosphate carboxylase activity"/>
    <property type="evidence" value="ECO:0007669"/>
    <property type="project" value="UniProtKB-UniRule"/>
</dbReference>
<dbReference type="GO" id="GO:0019253">
    <property type="term" value="P:reductive pentose-phosphate cycle"/>
    <property type="evidence" value="ECO:0007669"/>
    <property type="project" value="UniProtKB-UniRule"/>
</dbReference>
<evidence type="ECO:0000256" key="2">
    <source>
        <dbReference type="ARBA" id="ARBA00023300"/>
    </source>
</evidence>
<feature type="domain" description="Ribulose bisphosphate carboxylase small subunit" evidence="4">
    <location>
        <begin position="8"/>
        <end position="105"/>
    </location>
</feature>
<comment type="caution">
    <text evidence="5">The sequence shown here is derived from an EMBL/GenBank/DDBJ whole genome shotgun (WGS) entry which is preliminary data.</text>
</comment>
<dbReference type="SUPFAM" id="SSF55239">
    <property type="entry name" value="RuBisCO, small subunit"/>
    <property type="match status" value="1"/>
</dbReference>
<evidence type="ECO:0000313" key="5">
    <source>
        <dbReference type="EMBL" id="GIE51668.1"/>
    </source>
</evidence>
<keyword evidence="1 3" id="KW-0113">Calvin cycle</keyword>
<dbReference type="AlphaFoldDB" id="A0A919JL53"/>
<gene>
    <name evidence="5" type="primary">rbcS</name>
    <name evidence="3" type="synonym">cbbS</name>
    <name evidence="5" type="ORF">Ani05nite_52020</name>
</gene>
<dbReference type="HAMAP" id="MF_00859">
    <property type="entry name" value="RuBisCO_S_bact"/>
    <property type="match status" value="1"/>
</dbReference>
<comment type="function">
    <text evidence="3">RuBisCO catalyzes two reactions: the carboxylation of D-ribulose 1,5-bisphosphate, the primary event in carbon dioxide fixation, as well as the oxidative fragmentation of the pentose substrate. Both reactions occur simultaneously and in competition at the same active site. Although the small subunit is not catalytic it is essential for maximal activity.</text>
</comment>
<name>A0A919JL53_9ACTN</name>